<sequence length="222" mass="23778">MQVFCDFDGTIAKVDTTDLVLTRLADPSWEDLEGRWKRGEITAAECMRGQVALIGGDDAALDAVLDSVELTDGFVSFAAWCQANAVPLTVVSDGVDYFIARILGRHGLGHLPVIANRLAGEATARRLEQPWSRAGCAAGSGVCKCQAAARAEGGEDVPLLVFIGDGRSDFCVSGRADLLFARDALADYARSRAMPHHEFSDFHTITATLAGARQRLVRRAAV</sequence>
<proteinExistence type="predicted"/>
<dbReference type="PANTHER" id="PTHR28181">
    <property type="entry name" value="UPF0655 PROTEIN YCR015C"/>
    <property type="match status" value="1"/>
</dbReference>
<dbReference type="GO" id="GO:0016787">
    <property type="term" value="F:hydrolase activity"/>
    <property type="evidence" value="ECO:0007669"/>
    <property type="project" value="UniProtKB-KW"/>
</dbReference>
<dbReference type="EMBL" id="CP096040">
    <property type="protein sequence ID" value="USQ98448.1"/>
    <property type="molecule type" value="Genomic_DNA"/>
</dbReference>
<evidence type="ECO:0000313" key="3">
    <source>
        <dbReference type="Proteomes" id="UP001057520"/>
    </source>
</evidence>
<dbReference type="EC" id="3.1.3.-" evidence="2"/>
<dbReference type="InterPro" id="IPR050849">
    <property type="entry name" value="HAD-like_hydrolase_phosphatase"/>
</dbReference>
<organism evidence="2 3">
    <name type="scientific">Caulobacter segnis</name>
    <dbReference type="NCBI Taxonomy" id="88688"/>
    <lineage>
        <taxon>Bacteria</taxon>
        <taxon>Pseudomonadati</taxon>
        <taxon>Pseudomonadota</taxon>
        <taxon>Alphaproteobacteria</taxon>
        <taxon>Caulobacterales</taxon>
        <taxon>Caulobacteraceae</taxon>
        <taxon>Caulobacter</taxon>
    </lineage>
</organism>
<name>A0ABY5A0E6_9CAUL</name>
<protein>
    <submittedName>
        <fullName evidence="2">MtnX-like HAD-IB family phosphatase</fullName>
        <ecNumber evidence="2">3.1.3.-</ecNumber>
    </submittedName>
</protein>
<gene>
    <name evidence="2" type="ORF">MZV50_13250</name>
</gene>
<dbReference type="Proteomes" id="UP001057520">
    <property type="component" value="Chromosome"/>
</dbReference>
<accession>A0ABY5A0E6</accession>
<dbReference type="InterPro" id="IPR036412">
    <property type="entry name" value="HAD-like_sf"/>
</dbReference>
<keyword evidence="1 2" id="KW-0378">Hydrolase</keyword>
<reference evidence="2 3" key="1">
    <citation type="submission" date="2022-04" db="EMBL/GenBank/DDBJ databases">
        <title>Genome sequence of soybean root-associated Caulobacter segnis RL271.</title>
        <authorList>
            <person name="Longley R."/>
            <person name="Bonito G."/>
            <person name="Trigodet F."/>
            <person name="Crosson S."/>
            <person name="Fiebig A."/>
        </authorList>
    </citation>
    <scope>NUCLEOTIDE SEQUENCE [LARGE SCALE GENOMIC DNA]</scope>
    <source>
        <strain evidence="2 3">RL271</strain>
    </source>
</reference>
<dbReference type="PANTHER" id="PTHR28181:SF2">
    <property type="entry name" value="PHOSPHORIC MONOESTER HYDROLASE"/>
    <property type="match status" value="1"/>
</dbReference>
<dbReference type="Gene3D" id="3.40.50.1000">
    <property type="entry name" value="HAD superfamily/HAD-like"/>
    <property type="match status" value="1"/>
</dbReference>
<dbReference type="NCBIfam" id="TIGR01488">
    <property type="entry name" value="HAD-SF-IB"/>
    <property type="match status" value="1"/>
</dbReference>
<dbReference type="InterPro" id="IPR006384">
    <property type="entry name" value="HAD_hydro_PyrdxlP_Pase-like"/>
</dbReference>
<dbReference type="NCBIfam" id="TIGR01489">
    <property type="entry name" value="DKMTPPase-SF"/>
    <property type="match status" value="1"/>
</dbReference>
<evidence type="ECO:0000256" key="1">
    <source>
        <dbReference type="ARBA" id="ARBA00022801"/>
    </source>
</evidence>
<dbReference type="SUPFAM" id="SSF56784">
    <property type="entry name" value="HAD-like"/>
    <property type="match status" value="1"/>
</dbReference>
<evidence type="ECO:0000313" key="2">
    <source>
        <dbReference type="EMBL" id="USQ98448.1"/>
    </source>
</evidence>
<dbReference type="InterPro" id="IPR023214">
    <property type="entry name" value="HAD_sf"/>
</dbReference>
<keyword evidence="3" id="KW-1185">Reference proteome</keyword>
<dbReference type="Pfam" id="PF12710">
    <property type="entry name" value="HAD"/>
    <property type="match status" value="1"/>
</dbReference>
<dbReference type="Gene3D" id="3.90.1470.20">
    <property type="match status" value="1"/>
</dbReference>